<keyword evidence="11" id="KW-0249">Electron transport</keyword>
<dbReference type="GO" id="GO:0006099">
    <property type="term" value="P:tricarboxylic acid cycle"/>
    <property type="evidence" value="ECO:0007669"/>
    <property type="project" value="UniProtKB-UniPathway"/>
</dbReference>
<evidence type="ECO:0000313" key="17">
    <source>
        <dbReference type="Proteomes" id="UP000029085"/>
    </source>
</evidence>
<feature type="transmembrane region" description="Helical" evidence="15">
    <location>
        <begin position="97"/>
        <end position="123"/>
    </location>
</feature>
<evidence type="ECO:0000256" key="12">
    <source>
        <dbReference type="ARBA" id="ARBA00022989"/>
    </source>
</evidence>
<evidence type="ECO:0000313" key="16">
    <source>
        <dbReference type="EMBL" id="KFL37801.1"/>
    </source>
</evidence>
<keyword evidence="6" id="KW-0813">Transport</keyword>
<evidence type="ECO:0000256" key="5">
    <source>
        <dbReference type="ARBA" id="ARBA00019425"/>
    </source>
</evidence>
<evidence type="ECO:0000256" key="4">
    <source>
        <dbReference type="ARBA" id="ARBA00005163"/>
    </source>
</evidence>
<dbReference type="Gene3D" id="1.20.1300.10">
    <property type="entry name" value="Fumarate reductase/succinate dehydrogenase, transmembrane subunit"/>
    <property type="match status" value="1"/>
</dbReference>
<evidence type="ECO:0000256" key="15">
    <source>
        <dbReference type="SAM" id="Phobius"/>
    </source>
</evidence>
<gene>
    <name evidence="16" type="ORF">N788_01115</name>
</gene>
<dbReference type="EMBL" id="AVCJ01000001">
    <property type="protein sequence ID" value="KFL37801.1"/>
    <property type="molecule type" value="Genomic_DNA"/>
</dbReference>
<dbReference type="AlphaFoldDB" id="A0A087MLP8"/>
<dbReference type="STRING" id="1121014.N788_01115"/>
<dbReference type="OrthoDB" id="9809280at2"/>
<evidence type="ECO:0000256" key="14">
    <source>
        <dbReference type="ARBA" id="ARBA00023136"/>
    </source>
</evidence>
<comment type="cofactor">
    <cofactor evidence="1">
        <name>heme</name>
        <dbReference type="ChEBI" id="CHEBI:30413"/>
    </cofactor>
</comment>
<comment type="subcellular location">
    <subcellularLocation>
        <location evidence="3">Membrane</location>
        <topology evidence="3">Multi-pass membrane protein</topology>
    </subcellularLocation>
</comment>
<keyword evidence="8" id="KW-0349">Heme</keyword>
<keyword evidence="10" id="KW-0479">Metal-binding</keyword>
<dbReference type="PATRIC" id="fig|1121014.3.peg.217"/>
<evidence type="ECO:0000256" key="7">
    <source>
        <dbReference type="ARBA" id="ARBA00022532"/>
    </source>
</evidence>
<comment type="function">
    <text evidence="2">Membrane-anchoring subunit of succinate dehydrogenase (SDH).</text>
</comment>
<dbReference type="NCBIfam" id="TIGR02968">
    <property type="entry name" value="succ_dehyd_anc"/>
    <property type="match status" value="1"/>
</dbReference>
<evidence type="ECO:0000256" key="6">
    <source>
        <dbReference type="ARBA" id="ARBA00022448"/>
    </source>
</evidence>
<evidence type="ECO:0000256" key="13">
    <source>
        <dbReference type="ARBA" id="ARBA00023004"/>
    </source>
</evidence>
<comment type="pathway">
    <text evidence="4">Carbohydrate metabolism; tricarboxylic acid cycle.</text>
</comment>
<evidence type="ECO:0000256" key="8">
    <source>
        <dbReference type="ARBA" id="ARBA00022617"/>
    </source>
</evidence>
<keyword evidence="9 15" id="KW-0812">Transmembrane</keyword>
<evidence type="ECO:0000256" key="9">
    <source>
        <dbReference type="ARBA" id="ARBA00022692"/>
    </source>
</evidence>
<evidence type="ECO:0000256" key="1">
    <source>
        <dbReference type="ARBA" id="ARBA00001971"/>
    </source>
</evidence>
<keyword evidence="7" id="KW-0816">Tricarboxylic acid cycle</keyword>
<dbReference type="CDD" id="cd03495">
    <property type="entry name" value="SQR_TypeC_SdhD_like"/>
    <property type="match status" value="1"/>
</dbReference>
<name>A0A087MLP8_9GAMM</name>
<keyword evidence="13" id="KW-0408">Iron</keyword>
<dbReference type="GO" id="GO:0046872">
    <property type="term" value="F:metal ion binding"/>
    <property type="evidence" value="ECO:0007669"/>
    <property type="project" value="UniProtKB-KW"/>
</dbReference>
<dbReference type="InterPro" id="IPR034804">
    <property type="entry name" value="SQR/QFR_C/D"/>
</dbReference>
<dbReference type="InterPro" id="IPR000701">
    <property type="entry name" value="SuccDH_FuR_B_TM-su"/>
</dbReference>
<dbReference type="InterPro" id="IPR014312">
    <property type="entry name" value="Succ_DH_anchor"/>
</dbReference>
<evidence type="ECO:0000256" key="10">
    <source>
        <dbReference type="ARBA" id="ARBA00022723"/>
    </source>
</evidence>
<keyword evidence="12 15" id="KW-1133">Transmembrane helix</keyword>
<comment type="caution">
    <text evidence="16">The sequence shown here is derived from an EMBL/GenBank/DDBJ whole genome shotgun (WGS) entry which is preliminary data.</text>
</comment>
<keyword evidence="14 15" id="KW-0472">Membrane</keyword>
<dbReference type="RefSeq" id="WP_034220120.1">
    <property type="nucleotide sequence ID" value="NZ_AVCJ01000001.1"/>
</dbReference>
<organism evidence="16 17">
    <name type="scientific">Arenimonas donghaensis DSM 18148 = HO3-R19</name>
    <dbReference type="NCBI Taxonomy" id="1121014"/>
    <lineage>
        <taxon>Bacteria</taxon>
        <taxon>Pseudomonadati</taxon>
        <taxon>Pseudomonadota</taxon>
        <taxon>Gammaproteobacteria</taxon>
        <taxon>Lysobacterales</taxon>
        <taxon>Lysobacteraceae</taxon>
        <taxon>Arenimonas</taxon>
    </lineage>
</organism>
<feature type="transmembrane region" description="Helical" evidence="15">
    <location>
        <begin position="58"/>
        <end position="77"/>
    </location>
</feature>
<protein>
    <recommendedName>
        <fullName evidence="5">Succinate dehydrogenase hydrophobic membrane anchor subunit</fullName>
    </recommendedName>
</protein>
<dbReference type="SUPFAM" id="SSF81343">
    <property type="entry name" value="Fumarate reductase respiratory complex transmembrane subunits"/>
    <property type="match status" value="1"/>
</dbReference>
<dbReference type="GO" id="GO:0020037">
    <property type="term" value="F:heme binding"/>
    <property type="evidence" value="ECO:0007669"/>
    <property type="project" value="InterPro"/>
</dbReference>
<proteinExistence type="predicted"/>
<evidence type="ECO:0000256" key="11">
    <source>
        <dbReference type="ARBA" id="ARBA00022982"/>
    </source>
</evidence>
<reference evidence="17" key="1">
    <citation type="submission" date="2013-08" db="EMBL/GenBank/DDBJ databases">
        <title>Genome sequencing of Arenimonas donghaensis.</title>
        <authorList>
            <person name="Chen F."/>
            <person name="Wang G."/>
        </authorList>
    </citation>
    <scope>NUCLEOTIDE SEQUENCE [LARGE SCALE GENOMIC DNA]</scope>
    <source>
        <strain evidence="17">HO3-R19</strain>
    </source>
</reference>
<keyword evidence="17" id="KW-1185">Reference proteome</keyword>
<reference evidence="16 17" key="2">
    <citation type="journal article" date="2015" name="Stand. Genomic Sci.">
        <title>High quality draft genomic sequence of Arenimonas donghaensis DSM 18148(T).</title>
        <authorList>
            <person name="Chen F."/>
            <person name="Wang H."/>
            <person name="Cao Y."/>
            <person name="Li X."/>
            <person name="Wang G."/>
        </authorList>
    </citation>
    <scope>NUCLEOTIDE SEQUENCE [LARGE SCALE GENOMIC DNA]</scope>
    <source>
        <strain evidence="16 17">HO3-R19</strain>
    </source>
</reference>
<dbReference type="Proteomes" id="UP000029085">
    <property type="component" value="Unassembled WGS sequence"/>
</dbReference>
<evidence type="ECO:0000256" key="3">
    <source>
        <dbReference type="ARBA" id="ARBA00004141"/>
    </source>
</evidence>
<evidence type="ECO:0000256" key="2">
    <source>
        <dbReference type="ARBA" id="ARBA00004050"/>
    </source>
</evidence>
<accession>A0A087MLP8</accession>
<feature type="transmembrane region" description="Helical" evidence="15">
    <location>
        <begin position="28"/>
        <end position="46"/>
    </location>
</feature>
<dbReference type="Pfam" id="PF01127">
    <property type="entry name" value="Sdh_cyt"/>
    <property type="match status" value="1"/>
</dbReference>
<sequence>MSLRNPLARAKGLGSAKDGTSHWWHQRLTAIALLLLSPWFVILMVGMIGDDQITVRAVLAQPLTAALMTAFVLSLLWHAKLGLQVVIEDYVHGGAELLLQVIVKFVFAIAAIASLLAIGRIVFTA</sequence>
<dbReference type="UniPathway" id="UPA00223"/>
<dbReference type="GO" id="GO:0016020">
    <property type="term" value="C:membrane"/>
    <property type="evidence" value="ECO:0007669"/>
    <property type="project" value="UniProtKB-SubCell"/>
</dbReference>